<evidence type="ECO:0000313" key="4">
    <source>
        <dbReference type="EMBL" id="SHE79268.1"/>
    </source>
</evidence>
<dbReference type="Pfam" id="PF06253">
    <property type="entry name" value="MTTB"/>
    <property type="match status" value="1"/>
</dbReference>
<dbReference type="GO" id="GO:0008168">
    <property type="term" value="F:methyltransferase activity"/>
    <property type="evidence" value="ECO:0007669"/>
    <property type="project" value="UniProtKB-KW"/>
</dbReference>
<reference evidence="4 5" key="1">
    <citation type="submission" date="2016-11" db="EMBL/GenBank/DDBJ databases">
        <authorList>
            <person name="Jaros S."/>
            <person name="Januszkiewicz K."/>
            <person name="Wedrychowicz H."/>
        </authorList>
    </citation>
    <scope>NUCLEOTIDE SEQUENCE [LARGE SCALE GENOMIC DNA]</scope>
    <source>
        <strain evidence="4 5">DSM 17459</strain>
    </source>
</reference>
<dbReference type="STRING" id="1122155.SAMN02745158_01561"/>
<keyword evidence="2 4" id="KW-0489">Methyltransferase</keyword>
<evidence type="ECO:0000313" key="5">
    <source>
        <dbReference type="Proteomes" id="UP000184245"/>
    </source>
</evidence>
<gene>
    <name evidence="4" type="ORF">SAMN02745158_01561</name>
</gene>
<name>A0A1M4WDD7_9CLOT</name>
<dbReference type="OrthoDB" id="5418352at2"/>
<dbReference type="InterPro" id="IPR038601">
    <property type="entry name" value="MttB-like_sf"/>
</dbReference>
<protein>
    <submittedName>
        <fullName evidence="4">Trimethylamine---corrinoid protein Co-methyltransferase</fullName>
    </submittedName>
</protein>
<dbReference type="AlphaFoldDB" id="A0A1M4WDD7"/>
<comment type="similarity">
    <text evidence="1">Belongs to the trimethylamine methyltransferase family.</text>
</comment>
<dbReference type="InterPro" id="IPR010426">
    <property type="entry name" value="MTTB_MeTrfase"/>
</dbReference>
<sequence>MTKERINIQRIHEATMELVEKAGMKFHHPEAVEILKAHGIRMEGNVAHFTEEQLMYWVRKAPAAFKIYARNPKYDMVIGGDRVNCAPAYGSPFISDQDGKTRDATIEDYVKFTKLFHMNHNFDMNGGIICMPDDVPVDNATLLMFYAAFTHSDKCMFAGSGKREQLEAMFEMAKAAYGSEEDLIAYPRFTTIVNVNTPLQFAEGMTETLMTFVKYGQPIIVAACDMAGTTAPITLAGMMTLTNAEVLCTIALAEMIRPGTPVIYGSQSTGSNLRNGAITSGSPEGAIAYKYAAKLAKYYGLPCRGGGSVSDAKVVDAQAGYESLLTFMVCSQSEMNLIVHAAGILDGYNCISFEKLMLDFQVIDYVRRYLKDIESDGDRIPLELMISQGQSGQYLTEEHTLDYCREEPLDPFLSVSGPCSDPKNQFGINIEKAISSSLEKYKMPENDPAVLEKMRAVLLARGVDAALLDKIEAL</sequence>
<keyword evidence="3 4" id="KW-0808">Transferase</keyword>
<organism evidence="4 5">
    <name type="scientific">Lactonifactor longoviformis DSM 17459</name>
    <dbReference type="NCBI Taxonomy" id="1122155"/>
    <lineage>
        <taxon>Bacteria</taxon>
        <taxon>Bacillati</taxon>
        <taxon>Bacillota</taxon>
        <taxon>Clostridia</taxon>
        <taxon>Eubacteriales</taxon>
        <taxon>Clostridiaceae</taxon>
        <taxon>Lactonifactor</taxon>
    </lineage>
</organism>
<evidence type="ECO:0000256" key="2">
    <source>
        <dbReference type="ARBA" id="ARBA00022603"/>
    </source>
</evidence>
<dbReference type="EMBL" id="FQVI01000006">
    <property type="protein sequence ID" value="SHE79268.1"/>
    <property type="molecule type" value="Genomic_DNA"/>
</dbReference>
<dbReference type="Proteomes" id="UP000184245">
    <property type="component" value="Unassembled WGS sequence"/>
</dbReference>
<dbReference type="RefSeq" id="WP_072850592.1">
    <property type="nucleotide sequence ID" value="NZ_FQVI01000006.1"/>
</dbReference>
<keyword evidence="5" id="KW-1185">Reference proteome</keyword>
<proteinExistence type="inferred from homology"/>
<accession>A0A1M4WDD7</accession>
<evidence type="ECO:0000256" key="3">
    <source>
        <dbReference type="ARBA" id="ARBA00022679"/>
    </source>
</evidence>
<evidence type="ECO:0000256" key="1">
    <source>
        <dbReference type="ARBA" id="ARBA00007137"/>
    </source>
</evidence>
<dbReference type="GO" id="GO:0032259">
    <property type="term" value="P:methylation"/>
    <property type="evidence" value="ECO:0007669"/>
    <property type="project" value="UniProtKB-KW"/>
</dbReference>
<dbReference type="Gene3D" id="3.20.20.480">
    <property type="entry name" value="Trimethylamine methyltransferase-like"/>
    <property type="match status" value="1"/>
</dbReference>
<dbReference type="GO" id="GO:0015948">
    <property type="term" value="P:methanogenesis"/>
    <property type="evidence" value="ECO:0007669"/>
    <property type="project" value="InterPro"/>
</dbReference>